<evidence type="ECO:0000259" key="3">
    <source>
        <dbReference type="Pfam" id="PF03959"/>
    </source>
</evidence>
<dbReference type="RefSeq" id="XP_064730736.1">
    <property type="nucleotide sequence ID" value="XM_064873632.1"/>
</dbReference>
<dbReference type="SUPFAM" id="SSF53474">
    <property type="entry name" value="alpha/beta-Hydrolases"/>
    <property type="match status" value="1"/>
</dbReference>
<organism evidence="4 5">
    <name type="scientific">Knufia obscura</name>
    <dbReference type="NCBI Taxonomy" id="1635080"/>
    <lineage>
        <taxon>Eukaryota</taxon>
        <taxon>Fungi</taxon>
        <taxon>Dikarya</taxon>
        <taxon>Ascomycota</taxon>
        <taxon>Pezizomycotina</taxon>
        <taxon>Eurotiomycetes</taxon>
        <taxon>Chaetothyriomycetidae</taxon>
        <taxon>Chaetothyriales</taxon>
        <taxon>Trichomeriaceae</taxon>
        <taxon>Knufia</taxon>
    </lineage>
</organism>
<dbReference type="InterPro" id="IPR050593">
    <property type="entry name" value="LovG"/>
</dbReference>
<evidence type="ECO:0000313" key="5">
    <source>
        <dbReference type="Proteomes" id="UP001334248"/>
    </source>
</evidence>
<name>A0ABR0RPW3_9EURO</name>
<accession>A0ABR0RPW3</accession>
<dbReference type="Pfam" id="PF03959">
    <property type="entry name" value="FSH1"/>
    <property type="match status" value="2"/>
</dbReference>
<comment type="caution">
    <text evidence="4">The sequence shown here is derived from an EMBL/GenBank/DDBJ whole genome shotgun (WGS) entry which is preliminary data.</text>
</comment>
<dbReference type="PANTHER" id="PTHR48070:SF7">
    <property type="entry name" value="SERINE HYDROLASE FSH DOMAIN-CONTAINING PROTEIN-RELATED"/>
    <property type="match status" value="1"/>
</dbReference>
<dbReference type="Proteomes" id="UP001334248">
    <property type="component" value="Unassembled WGS sequence"/>
</dbReference>
<proteinExistence type="predicted"/>
<dbReference type="EMBL" id="JAVHJV010000005">
    <property type="protein sequence ID" value="KAK5942646.1"/>
    <property type="molecule type" value="Genomic_DNA"/>
</dbReference>
<keyword evidence="5" id="KW-1185">Reference proteome</keyword>
<feature type="domain" description="Serine hydrolase" evidence="3">
    <location>
        <begin position="1"/>
        <end position="127"/>
    </location>
</feature>
<sequence>MRVLCLHGMGTNSGIFEAQSEIFRGMLPKHFEFDFFDAEHDIQAAEGCEDVFPGPYTCWYPVPTRANVKAAHELIWEFIEEEGPYDAVMGFSQGAALAASLLINHQLEKPDSPPPFKLAIFVCGSLPYCIDGRNGVDVASLFAEPPAGGFGPVKYITYQPQSDDGSSVARPLYEGRERTLNKEHRSLAEVVQMIDNHDNEDGKRFRLMIDETAEEDLNSSDSSSESEGDSPVFSPITETGYNTETSSVIGNSTFEDIDLSLRFKHDDWDGVAGDNIIRRFHADNDAVRIEIPTAHIVGKKDPYLRQGIELQRLCDPQWSSSYEHPEGHVVPRNNTVNKQIAAAIERAIAAVEISAR</sequence>
<dbReference type="PANTHER" id="PTHR48070">
    <property type="entry name" value="ESTERASE OVCA2"/>
    <property type="match status" value="1"/>
</dbReference>
<gene>
    <name evidence="4" type="ORF">PMZ80_005211</name>
</gene>
<dbReference type="Gene3D" id="3.40.50.1820">
    <property type="entry name" value="alpha/beta hydrolase"/>
    <property type="match status" value="1"/>
</dbReference>
<reference evidence="4 5" key="1">
    <citation type="journal article" date="2023" name="Res Sq">
        <title>Genomic and morphological characterization of Knufia obscura isolated from the Mars 2020 spacecraft assembly facility.</title>
        <authorList>
            <person name="Chander A.M."/>
            <person name="Teixeira M.M."/>
            <person name="Singh N.K."/>
            <person name="Williams M.P."/>
            <person name="Parker C.W."/>
            <person name="Leo P."/>
            <person name="Stajich J.E."/>
            <person name="Torok T."/>
            <person name="Tighe S."/>
            <person name="Mason C.E."/>
            <person name="Venkateswaran K."/>
        </authorList>
    </citation>
    <scope>NUCLEOTIDE SEQUENCE [LARGE SCALE GENOMIC DNA]</scope>
    <source>
        <strain evidence="4 5">CCFEE 5817</strain>
    </source>
</reference>
<protein>
    <recommendedName>
        <fullName evidence="3">Serine hydrolase domain-containing protein</fullName>
    </recommendedName>
</protein>
<evidence type="ECO:0000256" key="1">
    <source>
        <dbReference type="ARBA" id="ARBA00022801"/>
    </source>
</evidence>
<feature type="domain" description="Serine hydrolase" evidence="3">
    <location>
        <begin position="286"/>
        <end position="339"/>
    </location>
</feature>
<feature type="compositionally biased region" description="Acidic residues" evidence="2">
    <location>
        <begin position="214"/>
        <end position="228"/>
    </location>
</feature>
<dbReference type="InterPro" id="IPR005645">
    <property type="entry name" value="FSH-like_dom"/>
</dbReference>
<feature type="region of interest" description="Disordered" evidence="2">
    <location>
        <begin position="214"/>
        <end position="241"/>
    </location>
</feature>
<keyword evidence="1" id="KW-0378">Hydrolase</keyword>
<dbReference type="GeneID" id="89998660"/>
<dbReference type="InterPro" id="IPR029058">
    <property type="entry name" value="AB_hydrolase_fold"/>
</dbReference>
<evidence type="ECO:0000313" key="4">
    <source>
        <dbReference type="EMBL" id="KAK5942646.1"/>
    </source>
</evidence>
<evidence type="ECO:0000256" key="2">
    <source>
        <dbReference type="SAM" id="MobiDB-lite"/>
    </source>
</evidence>